<dbReference type="RefSeq" id="WP_157953424.1">
    <property type="nucleotide sequence ID" value="NZ_CP087224.1"/>
</dbReference>
<reference evidence="1 2" key="1">
    <citation type="submission" date="2016-06" db="EMBL/GenBank/DDBJ databases">
        <title>Genome sequence of halotolerant plant growth promoting strain of Halomonas elongata HEK1 isolated from salterns of Rann of Kutch, Gujarat, India.</title>
        <authorList>
            <person name="Gaba S."/>
            <person name="Singh R.N."/>
            <person name="Abrol S."/>
            <person name="Kaushik R."/>
            <person name="Saxena A.K."/>
        </authorList>
    </citation>
    <scope>NUCLEOTIDE SEQUENCE [LARGE SCALE GENOMIC DNA]</scope>
    <source>
        <strain evidence="1 2">HEK1</strain>
    </source>
</reference>
<dbReference type="GeneID" id="91011959"/>
<gene>
    <name evidence="1" type="ORF">A8U91_03591</name>
</gene>
<proteinExistence type="predicted"/>
<sequence length="55" mass="6249">MTVNHRFYADRRILGRDYYGYGWRFSVARSGLDATSDRELAGGATTANRCSRSRS</sequence>
<accession>A0A1B8NX33</accession>
<dbReference type="EMBL" id="MAJD01000002">
    <property type="protein sequence ID" value="OBX34535.1"/>
    <property type="molecule type" value="Genomic_DNA"/>
</dbReference>
<dbReference type="AlphaFoldDB" id="A0A1B8NX33"/>
<evidence type="ECO:0000313" key="2">
    <source>
        <dbReference type="Proteomes" id="UP000092504"/>
    </source>
</evidence>
<comment type="caution">
    <text evidence="1">The sequence shown here is derived from an EMBL/GenBank/DDBJ whole genome shotgun (WGS) entry which is preliminary data.</text>
</comment>
<dbReference type="PATRIC" id="fig|2746.7.peg.3695"/>
<name>A0A1B8NX33_HALEL</name>
<dbReference type="Proteomes" id="UP000092504">
    <property type="component" value="Unassembled WGS sequence"/>
</dbReference>
<evidence type="ECO:0000313" key="1">
    <source>
        <dbReference type="EMBL" id="OBX34535.1"/>
    </source>
</evidence>
<organism evidence="1 2">
    <name type="scientific">Halomonas elongata</name>
    <dbReference type="NCBI Taxonomy" id="2746"/>
    <lineage>
        <taxon>Bacteria</taxon>
        <taxon>Pseudomonadati</taxon>
        <taxon>Pseudomonadota</taxon>
        <taxon>Gammaproteobacteria</taxon>
        <taxon>Oceanospirillales</taxon>
        <taxon>Halomonadaceae</taxon>
        <taxon>Halomonas</taxon>
    </lineage>
</organism>
<protein>
    <submittedName>
        <fullName evidence="1">Uncharacterized protein</fullName>
    </submittedName>
</protein>